<dbReference type="Gene3D" id="3.30.750.44">
    <property type="match status" value="1"/>
</dbReference>
<dbReference type="GO" id="GO:0008236">
    <property type="term" value="F:serine-type peptidase activity"/>
    <property type="evidence" value="ECO:0007669"/>
    <property type="project" value="UniProtKB-KW"/>
</dbReference>
<dbReference type="GO" id="GO:0007165">
    <property type="term" value="P:signal transduction"/>
    <property type="evidence" value="ECO:0007669"/>
    <property type="project" value="TreeGrafter"/>
</dbReference>
<keyword evidence="2" id="KW-0378">Hydrolase</keyword>
<evidence type="ECO:0000256" key="4">
    <source>
        <dbReference type="SAM" id="MobiDB-lite"/>
    </source>
</evidence>
<dbReference type="GO" id="GO:0004175">
    <property type="term" value="F:endopeptidase activity"/>
    <property type="evidence" value="ECO:0007669"/>
    <property type="project" value="TreeGrafter"/>
</dbReference>
<sequence>MSRRNLTLLLVAIAFCLLCSGRGEQDPFARFVVDGYEKIDRYAYTHVPDEELFQGAMQGMVDVLHRRGDGHSQFITPERAKMFREEIDQEIAGIGVRLHLEGDPLTVKVAGPPLPGKPADRAGVRADDTILAIDEFAITEVSPMTFQTDVIGRMRGIPGEPLKLTVLHDGDDQPVTLDMVREIISLDSVRGDRLLSDQSWQFALEEDPRIALVRVSSFGAKTYGELETLLPELMQQGTQAVILDLRGDPGGLLDAAVATCELFLPANKLIVETRNRRGQTKSEWESSTDGPYLDIPLVVLVDRNSASASEIVAACLQDYDRAVVIGERSFGKGTVQETLSMQAGDSTLKLTTASFWRPSGRNIHRHEDDRETALADPDWGVTPNEGLDVDMTEEQLIELAKARAERDATIYDPTKPDEAPLLNDPAVDVAVAYLQQLLDSASGQ</sequence>
<organism evidence="6 7">
    <name type="scientific">Aeoliella straminimaris</name>
    <dbReference type="NCBI Taxonomy" id="2954799"/>
    <lineage>
        <taxon>Bacteria</taxon>
        <taxon>Pseudomonadati</taxon>
        <taxon>Planctomycetota</taxon>
        <taxon>Planctomycetia</taxon>
        <taxon>Pirellulales</taxon>
        <taxon>Lacipirellulaceae</taxon>
        <taxon>Aeoliella</taxon>
    </lineage>
</organism>
<comment type="caution">
    <text evidence="6">The sequence shown here is derived from an EMBL/GenBank/DDBJ whole genome shotgun (WGS) entry which is preliminary data.</text>
</comment>
<evidence type="ECO:0000313" key="6">
    <source>
        <dbReference type="EMBL" id="MCO6047198.1"/>
    </source>
</evidence>
<gene>
    <name evidence="6" type="ORF">NG895_25140</name>
</gene>
<evidence type="ECO:0000256" key="2">
    <source>
        <dbReference type="ARBA" id="ARBA00022801"/>
    </source>
</evidence>
<dbReference type="Gene3D" id="3.90.226.10">
    <property type="entry name" value="2-enoyl-CoA Hydratase, Chain A, domain 1"/>
    <property type="match status" value="1"/>
</dbReference>
<dbReference type="AlphaFoldDB" id="A0A9X2FFF2"/>
<feature type="domain" description="Tail specific protease" evidence="5">
    <location>
        <begin position="172"/>
        <end position="388"/>
    </location>
</feature>
<dbReference type="InterPro" id="IPR005151">
    <property type="entry name" value="Tail-specific_protease"/>
</dbReference>
<accession>A0A9X2FFF2</accession>
<evidence type="ECO:0000313" key="7">
    <source>
        <dbReference type="Proteomes" id="UP001155241"/>
    </source>
</evidence>
<keyword evidence="3" id="KW-0720">Serine protease</keyword>
<dbReference type="NCBIfam" id="TIGR00225">
    <property type="entry name" value="prc"/>
    <property type="match status" value="1"/>
</dbReference>
<dbReference type="InterPro" id="IPR036034">
    <property type="entry name" value="PDZ_sf"/>
</dbReference>
<dbReference type="Pfam" id="PF03572">
    <property type="entry name" value="Peptidase_S41"/>
    <property type="match status" value="1"/>
</dbReference>
<keyword evidence="7" id="KW-1185">Reference proteome</keyword>
<reference evidence="6" key="1">
    <citation type="submission" date="2022-06" db="EMBL/GenBank/DDBJ databases">
        <title>Aeoliella straminimaris, a novel planctomycete from sediments.</title>
        <authorList>
            <person name="Vitorino I.R."/>
            <person name="Lage O.M."/>
        </authorList>
    </citation>
    <scope>NUCLEOTIDE SEQUENCE</scope>
    <source>
        <strain evidence="6">ICT_H6.2</strain>
    </source>
</reference>
<dbReference type="CDD" id="cd07560">
    <property type="entry name" value="Peptidase_S41_CPP"/>
    <property type="match status" value="1"/>
</dbReference>
<dbReference type="Gene3D" id="2.30.42.10">
    <property type="match status" value="1"/>
</dbReference>
<dbReference type="EMBL" id="JAMXLR010000090">
    <property type="protein sequence ID" value="MCO6047198.1"/>
    <property type="molecule type" value="Genomic_DNA"/>
</dbReference>
<dbReference type="SUPFAM" id="SSF50156">
    <property type="entry name" value="PDZ domain-like"/>
    <property type="match status" value="1"/>
</dbReference>
<evidence type="ECO:0000259" key="5">
    <source>
        <dbReference type="SMART" id="SM00245"/>
    </source>
</evidence>
<dbReference type="SMART" id="SM00245">
    <property type="entry name" value="TSPc"/>
    <property type="match status" value="1"/>
</dbReference>
<feature type="region of interest" description="Disordered" evidence="4">
    <location>
        <begin position="361"/>
        <end position="383"/>
    </location>
</feature>
<dbReference type="Proteomes" id="UP001155241">
    <property type="component" value="Unassembled WGS sequence"/>
</dbReference>
<evidence type="ECO:0000256" key="3">
    <source>
        <dbReference type="ARBA" id="ARBA00022825"/>
    </source>
</evidence>
<protein>
    <submittedName>
        <fullName evidence="6">S41 family peptidase</fullName>
    </submittedName>
</protein>
<dbReference type="PANTHER" id="PTHR32060:SF30">
    <property type="entry name" value="CARBOXY-TERMINAL PROCESSING PROTEASE CTPA"/>
    <property type="match status" value="1"/>
</dbReference>
<dbReference type="GO" id="GO:0006508">
    <property type="term" value="P:proteolysis"/>
    <property type="evidence" value="ECO:0007669"/>
    <property type="project" value="UniProtKB-KW"/>
</dbReference>
<evidence type="ECO:0000256" key="1">
    <source>
        <dbReference type="ARBA" id="ARBA00022670"/>
    </source>
</evidence>
<proteinExistence type="predicted"/>
<dbReference type="InterPro" id="IPR004447">
    <property type="entry name" value="Peptidase_S41A"/>
</dbReference>
<dbReference type="CDD" id="cd06782">
    <property type="entry name" value="cpPDZ_CPP-like"/>
    <property type="match status" value="1"/>
</dbReference>
<dbReference type="InterPro" id="IPR029045">
    <property type="entry name" value="ClpP/crotonase-like_dom_sf"/>
</dbReference>
<dbReference type="GO" id="GO:0030288">
    <property type="term" value="C:outer membrane-bounded periplasmic space"/>
    <property type="evidence" value="ECO:0007669"/>
    <property type="project" value="TreeGrafter"/>
</dbReference>
<name>A0A9X2FFF2_9BACT</name>
<keyword evidence="1" id="KW-0645">Protease</keyword>
<dbReference type="PANTHER" id="PTHR32060">
    <property type="entry name" value="TAIL-SPECIFIC PROTEASE"/>
    <property type="match status" value="1"/>
</dbReference>
<dbReference type="RefSeq" id="WP_252855310.1">
    <property type="nucleotide sequence ID" value="NZ_JAMXLR010000090.1"/>
</dbReference>
<dbReference type="SUPFAM" id="SSF52096">
    <property type="entry name" value="ClpP/crotonase"/>
    <property type="match status" value="1"/>
</dbReference>